<gene>
    <name evidence="3" type="ORF">Tci_050421</name>
</gene>
<comment type="caution">
    <text evidence="3">The sequence shown here is derived from an EMBL/GenBank/DDBJ whole genome shotgun (WGS) entry which is preliminary data.</text>
</comment>
<keyword evidence="1" id="KW-0175">Coiled coil</keyword>
<feature type="coiled-coil region" evidence="1">
    <location>
        <begin position="40"/>
        <end position="67"/>
    </location>
</feature>
<sequence>MEDTMFDLVKICHHKQFLFLHDNVDDLIESALDSKLLSINSINSQRLDKKEQEVKNVEEQLAGRRNRAEKSLQNFRVIHKSSISFKNTSQISSIHSTATIQSTKEPEHLLSMWYEHLSITPETKSDEVTKFNAENLLPIPSKCEVTLKDEIECDMPAKDVCSPVFTTFSNPLFKDNDNLDSSNDKSLSDEDVPAEEFKIDSNPLCDEDEINSDKLDPHCFNVESDFVESLLNHNTFIDFSCKFDFSGELAHIKPKIPKSDFDFEEEICLIENLLYDNSFPRLPEELNAEIADTIIESIPLLPIPVQDGNSQQEEIDIVIDDVLPPSVENDDDDYDLLLGEVDLFLSDNSILPGIENFTDDPEGDICFLEELLIHDSILSHESTDSNFKDNPSISRPPLEPPDDNFDLEPEVISAVMEDIDKPDEHFNPGGEISVSTNNEDVDYFPFMFVIRIFLPYLILSEISPLFLSAESEDTIFDPG</sequence>
<evidence type="ECO:0000313" key="3">
    <source>
        <dbReference type="EMBL" id="GEU78443.1"/>
    </source>
</evidence>
<name>A0A6L2MX54_TANCI</name>
<dbReference type="EMBL" id="BKCJ010007673">
    <property type="protein sequence ID" value="GEU78443.1"/>
    <property type="molecule type" value="Genomic_DNA"/>
</dbReference>
<feature type="non-terminal residue" evidence="3">
    <location>
        <position position="479"/>
    </location>
</feature>
<organism evidence="3">
    <name type="scientific">Tanacetum cinerariifolium</name>
    <name type="common">Dalmatian daisy</name>
    <name type="synonym">Chrysanthemum cinerariifolium</name>
    <dbReference type="NCBI Taxonomy" id="118510"/>
    <lineage>
        <taxon>Eukaryota</taxon>
        <taxon>Viridiplantae</taxon>
        <taxon>Streptophyta</taxon>
        <taxon>Embryophyta</taxon>
        <taxon>Tracheophyta</taxon>
        <taxon>Spermatophyta</taxon>
        <taxon>Magnoliopsida</taxon>
        <taxon>eudicotyledons</taxon>
        <taxon>Gunneridae</taxon>
        <taxon>Pentapetalae</taxon>
        <taxon>asterids</taxon>
        <taxon>campanulids</taxon>
        <taxon>Asterales</taxon>
        <taxon>Asteraceae</taxon>
        <taxon>Asteroideae</taxon>
        <taxon>Anthemideae</taxon>
        <taxon>Anthemidinae</taxon>
        <taxon>Tanacetum</taxon>
    </lineage>
</organism>
<evidence type="ECO:0008006" key="4">
    <source>
        <dbReference type="Google" id="ProtNLM"/>
    </source>
</evidence>
<reference evidence="3" key="1">
    <citation type="journal article" date="2019" name="Sci. Rep.">
        <title>Draft genome of Tanacetum cinerariifolium, the natural source of mosquito coil.</title>
        <authorList>
            <person name="Yamashiro T."/>
            <person name="Shiraishi A."/>
            <person name="Satake H."/>
            <person name="Nakayama K."/>
        </authorList>
    </citation>
    <scope>NUCLEOTIDE SEQUENCE</scope>
</reference>
<proteinExistence type="predicted"/>
<evidence type="ECO:0000256" key="2">
    <source>
        <dbReference type="SAM" id="MobiDB-lite"/>
    </source>
</evidence>
<protein>
    <recommendedName>
        <fullName evidence="4">Reverse transcriptase domain-containing protein</fullName>
    </recommendedName>
</protein>
<evidence type="ECO:0000256" key="1">
    <source>
        <dbReference type="SAM" id="Coils"/>
    </source>
</evidence>
<accession>A0A6L2MX54</accession>
<dbReference type="AlphaFoldDB" id="A0A6L2MX54"/>
<feature type="region of interest" description="Disordered" evidence="2">
    <location>
        <begin position="382"/>
        <end position="404"/>
    </location>
</feature>